<protein>
    <submittedName>
        <fullName evidence="1">Uncharacterized protein</fullName>
    </submittedName>
</protein>
<accession>A0A164LCY9</accession>
<dbReference type="EMBL" id="LWGR01000009">
    <property type="protein sequence ID" value="KZM72271.1"/>
    <property type="molecule type" value="Genomic_DNA"/>
</dbReference>
<organism evidence="1 2">
    <name type="scientific">Nocardia terpenica</name>
    <dbReference type="NCBI Taxonomy" id="455432"/>
    <lineage>
        <taxon>Bacteria</taxon>
        <taxon>Bacillati</taxon>
        <taxon>Actinomycetota</taxon>
        <taxon>Actinomycetes</taxon>
        <taxon>Mycobacteriales</taxon>
        <taxon>Nocardiaceae</taxon>
        <taxon>Nocardia</taxon>
    </lineage>
</organism>
<dbReference type="AlphaFoldDB" id="A0A164LCY9"/>
<keyword evidence="2" id="KW-1185">Reference proteome</keyword>
<reference evidence="1 2" key="1">
    <citation type="submission" date="2016-04" db="EMBL/GenBank/DDBJ databases">
        <authorList>
            <person name="Evans L.H."/>
            <person name="Alamgir A."/>
            <person name="Owens N."/>
            <person name="Weber N.D."/>
            <person name="Virtaneva K."/>
            <person name="Barbian K."/>
            <person name="Babar A."/>
            <person name="Rosenke K."/>
        </authorList>
    </citation>
    <scope>NUCLEOTIDE SEQUENCE [LARGE SCALE GENOMIC DNA]</scope>
    <source>
        <strain evidence="1 2">IFM 0406</strain>
    </source>
</reference>
<name>A0A164LCY9_9NOCA</name>
<proteinExistence type="predicted"/>
<dbReference type="Proteomes" id="UP000076512">
    <property type="component" value="Unassembled WGS sequence"/>
</dbReference>
<dbReference type="RefSeq" id="WP_067592753.1">
    <property type="nucleotide sequence ID" value="NZ_JABMCZ010000001.1"/>
</dbReference>
<sequence length="80" mass="8703">MSNRENRTPEEELGDAIRRWVAATSGGALATDFIMFSAAHDPARSGTGYFLAMSEGMPYHTAIGLTQHLAEVVEDNFANE</sequence>
<gene>
    <name evidence="1" type="ORF">AWN90_36970</name>
</gene>
<evidence type="ECO:0000313" key="2">
    <source>
        <dbReference type="Proteomes" id="UP000076512"/>
    </source>
</evidence>
<dbReference type="STRING" id="455432.AWN90_36970"/>
<evidence type="ECO:0000313" key="1">
    <source>
        <dbReference type="EMBL" id="KZM72271.1"/>
    </source>
</evidence>
<comment type="caution">
    <text evidence="1">The sequence shown here is derived from an EMBL/GenBank/DDBJ whole genome shotgun (WGS) entry which is preliminary data.</text>
</comment>
<dbReference type="OrthoDB" id="9939691at2"/>